<organism evidence="2">
    <name type="scientific">bioreactor metagenome</name>
    <dbReference type="NCBI Taxonomy" id="1076179"/>
    <lineage>
        <taxon>unclassified sequences</taxon>
        <taxon>metagenomes</taxon>
        <taxon>ecological metagenomes</taxon>
    </lineage>
</organism>
<accession>A0A645I8J5</accession>
<name>A0A645I8J5_9ZZZZ</name>
<dbReference type="AlphaFoldDB" id="A0A645I8J5"/>
<gene>
    <name evidence="2" type="ORF">SDC9_195254</name>
</gene>
<sequence length="113" mass="11683">MDEDDAVALALLEVGRCNEHPDVKPGDPEQDGEGDKPGDHLAGQRVEGGWRSEAVKIEAVVHSRAIFRAAADAQGAKPIAAMVMAASSDKCPSPPRPDTVASTAPAPNISTGM</sequence>
<dbReference type="EMBL" id="VSSQ01109305">
    <property type="protein sequence ID" value="MPN47651.1"/>
    <property type="molecule type" value="Genomic_DNA"/>
</dbReference>
<proteinExistence type="predicted"/>
<feature type="compositionally biased region" description="Basic and acidic residues" evidence="1">
    <location>
        <begin position="16"/>
        <end position="39"/>
    </location>
</feature>
<evidence type="ECO:0000256" key="1">
    <source>
        <dbReference type="SAM" id="MobiDB-lite"/>
    </source>
</evidence>
<reference evidence="2" key="1">
    <citation type="submission" date="2019-08" db="EMBL/GenBank/DDBJ databases">
        <authorList>
            <person name="Kucharzyk K."/>
            <person name="Murdoch R.W."/>
            <person name="Higgins S."/>
            <person name="Loffler F."/>
        </authorList>
    </citation>
    <scope>NUCLEOTIDE SEQUENCE</scope>
</reference>
<feature type="region of interest" description="Disordered" evidence="1">
    <location>
        <begin position="13"/>
        <end position="47"/>
    </location>
</feature>
<evidence type="ECO:0000313" key="2">
    <source>
        <dbReference type="EMBL" id="MPN47651.1"/>
    </source>
</evidence>
<protein>
    <submittedName>
        <fullName evidence="2">Uncharacterized protein</fullName>
    </submittedName>
</protein>
<comment type="caution">
    <text evidence="2">The sequence shown here is derived from an EMBL/GenBank/DDBJ whole genome shotgun (WGS) entry which is preliminary data.</text>
</comment>
<feature type="region of interest" description="Disordered" evidence="1">
    <location>
        <begin position="87"/>
        <end position="113"/>
    </location>
</feature>